<dbReference type="PRINTS" id="PR00633">
    <property type="entry name" value="RCCNDNSATION"/>
</dbReference>
<dbReference type="EMBL" id="VJMH01006202">
    <property type="protein sequence ID" value="KAF0691107.1"/>
    <property type="molecule type" value="Genomic_DNA"/>
</dbReference>
<dbReference type="PROSITE" id="PS50012">
    <property type="entry name" value="RCC1_3"/>
    <property type="match status" value="3"/>
</dbReference>
<feature type="repeat" description="RCC1" evidence="2">
    <location>
        <begin position="205"/>
        <end position="256"/>
    </location>
</feature>
<dbReference type="SUPFAM" id="SSF47473">
    <property type="entry name" value="EF-hand"/>
    <property type="match status" value="1"/>
</dbReference>
<dbReference type="OrthoDB" id="72476at2759"/>
<evidence type="ECO:0000256" key="2">
    <source>
        <dbReference type="PROSITE-ProRule" id="PRU00235"/>
    </source>
</evidence>
<gene>
    <name evidence="5" type="primary">Aste57867_17605</name>
    <name evidence="4" type="ORF">As57867_017545</name>
    <name evidence="5" type="ORF">ASTE57867_17605</name>
</gene>
<keyword evidence="6" id="KW-1185">Reference proteome</keyword>
<dbReference type="InterPro" id="IPR011992">
    <property type="entry name" value="EF-hand-dom_pair"/>
</dbReference>
<dbReference type="Proteomes" id="UP000332933">
    <property type="component" value="Unassembled WGS sequence"/>
</dbReference>
<dbReference type="InterPro" id="IPR000408">
    <property type="entry name" value="Reg_chr_condens"/>
</dbReference>
<dbReference type="AlphaFoldDB" id="A0A485L828"/>
<proteinExistence type="predicted"/>
<reference evidence="5 6" key="1">
    <citation type="submission" date="2019-03" db="EMBL/GenBank/DDBJ databases">
        <authorList>
            <person name="Gaulin E."/>
            <person name="Dumas B."/>
        </authorList>
    </citation>
    <scope>NUCLEOTIDE SEQUENCE [LARGE SCALE GENOMIC DNA]</scope>
    <source>
        <strain evidence="5">CBS 568.67</strain>
    </source>
</reference>
<dbReference type="PANTHER" id="PTHR22870">
    <property type="entry name" value="REGULATOR OF CHROMOSOME CONDENSATION"/>
    <property type="match status" value="1"/>
</dbReference>
<evidence type="ECO:0000256" key="3">
    <source>
        <dbReference type="SAM" id="MobiDB-lite"/>
    </source>
</evidence>
<name>A0A485L828_9STRA</name>
<feature type="repeat" description="RCC1" evidence="2">
    <location>
        <begin position="89"/>
        <end position="148"/>
    </location>
</feature>
<dbReference type="Gene3D" id="2.130.10.30">
    <property type="entry name" value="Regulator of chromosome condensation 1/beta-lactamase-inhibitor protein II"/>
    <property type="match status" value="1"/>
</dbReference>
<keyword evidence="1" id="KW-0677">Repeat</keyword>
<protein>
    <submittedName>
        <fullName evidence="5">Aste57867_17605 protein</fullName>
    </submittedName>
</protein>
<accession>A0A485L828</accession>
<feature type="compositionally biased region" description="Polar residues" evidence="3">
    <location>
        <begin position="989"/>
        <end position="1007"/>
    </location>
</feature>
<organism evidence="5 6">
    <name type="scientific">Aphanomyces stellatus</name>
    <dbReference type="NCBI Taxonomy" id="120398"/>
    <lineage>
        <taxon>Eukaryota</taxon>
        <taxon>Sar</taxon>
        <taxon>Stramenopiles</taxon>
        <taxon>Oomycota</taxon>
        <taxon>Saprolegniomycetes</taxon>
        <taxon>Saprolegniales</taxon>
        <taxon>Verrucalvaceae</taxon>
        <taxon>Aphanomyces</taxon>
    </lineage>
</organism>
<evidence type="ECO:0000313" key="5">
    <source>
        <dbReference type="EMBL" id="VFT94356.1"/>
    </source>
</evidence>
<evidence type="ECO:0000256" key="1">
    <source>
        <dbReference type="ARBA" id="ARBA00022737"/>
    </source>
</evidence>
<dbReference type="PANTHER" id="PTHR22870:SF408">
    <property type="entry name" value="OS09G0560450 PROTEIN"/>
    <property type="match status" value="1"/>
</dbReference>
<evidence type="ECO:0000313" key="4">
    <source>
        <dbReference type="EMBL" id="KAF0691107.1"/>
    </source>
</evidence>
<dbReference type="Gene3D" id="1.10.238.10">
    <property type="entry name" value="EF-hand"/>
    <property type="match status" value="1"/>
</dbReference>
<feature type="region of interest" description="Disordered" evidence="3">
    <location>
        <begin position="989"/>
        <end position="1015"/>
    </location>
</feature>
<dbReference type="InterPro" id="IPR051210">
    <property type="entry name" value="Ub_ligase/GEF_domain"/>
</dbReference>
<reference evidence="4" key="2">
    <citation type="submission" date="2019-06" db="EMBL/GenBank/DDBJ databases">
        <title>Genomics analysis of Aphanomyces spp. identifies a new class of oomycete effector associated with host adaptation.</title>
        <authorList>
            <person name="Gaulin E."/>
        </authorList>
    </citation>
    <scope>NUCLEOTIDE SEQUENCE</scope>
    <source>
        <strain evidence="4">CBS 578.67</strain>
    </source>
</reference>
<dbReference type="SUPFAM" id="SSF50985">
    <property type="entry name" value="RCC1/BLIP-II"/>
    <property type="match status" value="1"/>
</dbReference>
<dbReference type="InterPro" id="IPR009091">
    <property type="entry name" value="RCC1/BLIP-II"/>
</dbReference>
<evidence type="ECO:0000313" key="6">
    <source>
        <dbReference type="Proteomes" id="UP000332933"/>
    </source>
</evidence>
<feature type="repeat" description="RCC1" evidence="2">
    <location>
        <begin position="257"/>
        <end position="305"/>
    </location>
</feature>
<sequence length="1069" mass="118041">MVGLTGDGNRTSYSSAVPLTSFVVFSVGTPRAVDMTIAPPSQPHETIHAVPQWTQVHLPAAIPRMMLPLISMTHVACGISHVIVLSASHHVFTWGDNNFGQLGHGHTMPLDAVLKVTHAPLNDDLQRVRRGAVSLVAGPQTSAILIDRSFLWLWGKSLDDDDTAAWTTSSLPMLCARALHVSKLDGGILDVGIGHSHVVTLSTRGRVWTWGTNEMGSLGFLSSSGADKTEPRLLAFETEIAQVGVGAFHTLLATTDGAVYAFGNNAFGQCGVASSARTISVPTKIEIPVCQMTHGRTVTISCQGCTSVVGFDQNHFFAWGVLGANQVVTKPMALRSSPEGNSIHACAGRVTITSPQDAMFAFKHVQVKCNSTPNASIQTTLKPNQTFRATLVLTQLFHDQFTDAAKFEFYPPHEGLDMKFLDSYGDEFMWSISTCLAKTYTIHIVANGTAISGSPIVLQLQPSTMPLKPHSATPTIPMSTKLHQSTFVSGVKLSKVDKWQPLVTRVVRVRVGKPFFMHVQSTESMEQAAVVIQTAAPTINVKCHHYSTTITLVWDVPGRDFVDLSHKNEPVRGAPVEVHAVSSLNDSLTTLAEMDLRRHWERAHGSRTSFAALLLQDYYIASCVCYSVALEGIMDVRVPYDVDVMKEASTRLANCYSHLKSWEDIENLLATLVAVRDAMEHEKTEQWRINTKDISDQAKWVSSKWVVVETTPCKLALSYPLPPLPFDLSQLVVEQPCQTLPEVLKGKTVVLKVAQATNDLQDLVYLSSQWSGNFKPTKGNDEASRLRNLILERSNTARKSLHQIFRHFNRRGQTCFTMDDFVVAVRHLKFKVSSEEQYRCFDHFNIDGTGDVSLGAFKLFCVDPTHRSFWRSFCPDLIRTLSSKTIASTSIALGIFDQATFELRNSGYPHVECAGGWCSWESFVHGLHILKPTTTADEMARLCYRFDRNGNGCIDLHGFLTAIHGFCTAVVLRHVKPCFLTKIQMKGTKTTSSPLRHGSGHNNTSACLRSHQRPDPLQYSSPLAVRKLFESRAQAHLMKEGEEAILMGQANYLLVWSPMYYANHGMVLL</sequence>
<dbReference type="EMBL" id="CAADRA010006223">
    <property type="protein sequence ID" value="VFT94356.1"/>
    <property type="molecule type" value="Genomic_DNA"/>
</dbReference>
<dbReference type="Pfam" id="PF13540">
    <property type="entry name" value="RCC1_2"/>
    <property type="match status" value="2"/>
</dbReference>